<dbReference type="GO" id="GO:0051301">
    <property type="term" value="P:cell division"/>
    <property type="evidence" value="ECO:0007669"/>
    <property type="project" value="InterPro"/>
</dbReference>
<comment type="caution">
    <text evidence="2">The sequence shown here is derived from an EMBL/GenBank/DDBJ whole genome shotgun (WGS) entry which is preliminary data.</text>
</comment>
<dbReference type="Pfam" id="PF11104">
    <property type="entry name" value="PilM_2"/>
    <property type="match status" value="1"/>
</dbReference>
<feature type="domain" description="SHS2" evidence="1">
    <location>
        <begin position="7"/>
        <end position="173"/>
    </location>
</feature>
<name>A0A8J6NCX8_9BACT</name>
<evidence type="ECO:0000259" key="1">
    <source>
        <dbReference type="SMART" id="SM00842"/>
    </source>
</evidence>
<dbReference type="InterPro" id="IPR003494">
    <property type="entry name" value="SHS2_FtsA"/>
</dbReference>
<dbReference type="SUPFAM" id="SSF53067">
    <property type="entry name" value="Actin-like ATPase domain"/>
    <property type="match status" value="2"/>
</dbReference>
<protein>
    <submittedName>
        <fullName evidence="2">Type IV pilus assembly protein PilM</fullName>
    </submittedName>
</protein>
<dbReference type="PANTHER" id="PTHR32432">
    <property type="entry name" value="CELL DIVISION PROTEIN FTSA-RELATED"/>
    <property type="match status" value="1"/>
</dbReference>
<dbReference type="InterPro" id="IPR005883">
    <property type="entry name" value="PilM"/>
</dbReference>
<dbReference type="CDD" id="cd24049">
    <property type="entry name" value="ASKHA_NBD_PilM"/>
    <property type="match status" value="1"/>
</dbReference>
<accession>A0A8J6NCX8</accession>
<dbReference type="PIRSF" id="PIRSF019169">
    <property type="entry name" value="PilM"/>
    <property type="match status" value="1"/>
</dbReference>
<gene>
    <name evidence="2" type="primary">pilM</name>
    <name evidence="2" type="ORF">H8E41_07240</name>
</gene>
<reference evidence="2 3" key="1">
    <citation type="submission" date="2020-08" db="EMBL/GenBank/DDBJ databases">
        <title>Bridging the membrane lipid divide: bacteria of the FCB group superphylum have the potential to synthesize archaeal ether lipids.</title>
        <authorList>
            <person name="Villanueva L."/>
            <person name="Von Meijenfeldt F.A.B."/>
            <person name="Westbye A.B."/>
            <person name="Yadav S."/>
            <person name="Hopmans E.C."/>
            <person name="Dutilh B.E."/>
            <person name="Sinninghe Damste J.S."/>
        </authorList>
    </citation>
    <scope>NUCLEOTIDE SEQUENCE [LARGE SCALE GENOMIC DNA]</scope>
    <source>
        <strain evidence="2">NIOZ-UU47</strain>
    </source>
</reference>
<dbReference type="InterPro" id="IPR050696">
    <property type="entry name" value="FtsA/MreB"/>
</dbReference>
<dbReference type="InterPro" id="IPR043129">
    <property type="entry name" value="ATPase_NBD"/>
</dbReference>
<dbReference type="PANTHER" id="PTHR32432:SF3">
    <property type="entry name" value="ETHANOLAMINE UTILIZATION PROTEIN EUTJ"/>
    <property type="match status" value="1"/>
</dbReference>
<dbReference type="EMBL" id="JACNJZ010000098">
    <property type="protein sequence ID" value="MBC8317685.1"/>
    <property type="molecule type" value="Genomic_DNA"/>
</dbReference>
<dbReference type="AlphaFoldDB" id="A0A8J6NCX8"/>
<dbReference type="Gene3D" id="3.30.420.40">
    <property type="match status" value="2"/>
</dbReference>
<evidence type="ECO:0000313" key="3">
    <source>
        <dbReference type="Proteomes" id="UP000614424"/>
    </source>
</evidence>
<dbReference type="Gene3D" id="3.30.1490.300">
    <property type="match status" value="1"/>
</dbReference>
<sequence length="347" mass="38028">MKGQNLTIGLDIGSHAVKICEFKETKSGLHLMSLGSARLPDGAVDDGELRDPDAVAQAIKSLMKNLKIKSKKVGISISGYSVILKKINLAVMGDKELEEHIHSEAEQYIPFDISEVYLDYQDLKTSGEREDRTDVMLVAAKKDVVDGYLEMLKSIGLKTVLVDVDAFALENSFEVTSKEEGNILLVDIGSSKMNINIISGGASLFARDVAFGSRQLTEQIQDKFDISFEDAEALKTGAQEPGDKQKDIEEIFVSTTTLWAMEITKAIDFYNSNFPETPLLKLVLSGGGARVKGLDTFFAEDTGIPVEVFNPFVAVTADDKKIDPEYLQYIAPEMAISMGLATRPIPF</sequence>
<dbReference type="Proteomes" id="UP000614424">
    <property type="component" value="Unassembled WGS sequence"/>
</dbReference>
<dbReference type="SMART" id="SM00842">
    <property type="entry name" value="FtsA"/>
    <property type="match status" value="1"/>
</dbReference>
<proteinExistence type="predicted"/>
<organism evidence="2 3">
    <name type="scientific">Candidatus Desulfobia pelagia</name>
    <dbReference type="NCBI Taxonomy" id="2841692"/>
    <lineage>
        <taxon>Bacteria</taxon>
        <taxon>Pseudomonadati</taxon>
        <taxon>Thermodesulfobacteriota</taxon>
        <taxon>Desulfobulbia</taxon>
        <taxon>Desulfobulbales</taxon>
        <taxon>Desulfobulbaceae</taxon>
        <taxon>Candidatus Desulfobia</taxon>
    </lineage>
</organism>
<dbReference type="NCBIfam" id="TIGR01175">
    <property type="entry name" value="pilM"/>
    <property type="match status" value="1"/>
</dbReference>
<evidence type="ECO:0000313" key="2">
    <source>
        <dbReference type="EMBL" id="MBC8317685.1"/>
    </source>
</evidence>